<evidence type="ECO:0000256" key="2">
    <source>
        <dbReference type="ARBA" id="ARBA00023015"/>
    </source>
</evidence>
<dbReference type="GO" id="GO:0030246">
    <property type="term" value="F:carbohydrate binding"/>
    <property type="evidence" value="ECO:0007669"/>
    <property type="project" value="InterPro"/>
</dbReference>
<evidence type="ECO:0000259" key="5">
    <source>
        <dbReference type="Pfam" id="PF04198"/>
    </source>
</evidence>
<organism evidence="6 7">
    <name type="scientific">Devosia oryzisoli</name>
    <dbReference type="NCBI Taxonomy" id="2774138"/>
    <lineage>
        <taxon>Bacteria</taxon>
        <taxon>Pseudomonadati</taxon>
        <taxon>Pseudomonadota</taxon>
        <taxon>Alphaproteobacteria</taxon>
        <taxon>Hyphomicrobiales</taxon>
        <taxon>Devosiaceae</taxon>
        <taxon>Devosia</taxon>
    </lineage>
</organism>
<protein>
    <submittedName>
        <fullName evidence="6">Sugar-binding transcriptional regulator</fullName>
    </submittedName>
</protein>
<evidence type="ECO:0000256" key="4">
    <source>
        <dbReference type="ARBA" id="ARBA00023163"/>
    </source>
</evidence>
<proteinExistence type="inferred from homology"/>
<keyword evidence="4" id="KW-0804">Transcription</keyword>
<sequence length="316" mass="33853">MMSYDAESNRLELAARAAWLYFVAGKTQEEISRELRVSRPTAQRLVSSAVSQRLITFRFEHPIASCMELAEQVKQRYGLRTCWISPTDTQNLASVSGVANAIAGIVETSLSAQKPATIAFGTGRTLRAGIEQLQPMNGQQHTLVALVGNIAPDGSASRFDVITRLAEISGARAFPVPLPVLAEGAAQRDLLIALPMVRRVHELVGIADLTLVGLGQMDLEAQQFIDGFISHDELLQLMKSGAVGEIVGWSFDASGALLSNDINARVTSAPVCPDPKNLVVAAACGPRKLASIQAALRGRLVNGLITDEDTARSLLE</sequence>
<dbReference type="Gene3D" id="1.10.10.10">
    <property type="entry name" value="Winged helix-like DNA-binding domain superfamily/Winged helix DNA-binding domain"/>
    <property type="match status" value="1"/>
</dbReference>
<comment type="similarity">
    <text evidence="1">Belongs to the SorC transcriptional regulatory family.</text>
</comment>
<dbReference type="Proteomes" id="UP000654108">
    <property type="component" value="Unassembled WGS sequence"/>
</dbReference>
<comment type="caution">
    <text evidence="6">The sequence shown here is derived from an EMBL/GenBank/DDBJ whole genome shotgun (WGS) entry which is preliminary data.</text>
</comment>
<dbReference type="EMBL" id="JACYFU010000008">
    <property type="protein sequence ID" value="MBD8067336.1"/>
    <property type="molecule type" value="Genomic_DNA"/>
</dbReference>
<keyword evidence="7" id="KW-1185">Reference proteome</keyword>
<reference evidence="6" key="1">
    <citation type="submission" date="2020-09" db="EMBL/GenBank/DDBJ databases">
        <title>Genome seq and assembly of Devosia sp.</title>
        <authorList>
            <person name="Chhetri G."/>
        </authorList>
    </citation>
    <scope>NUCLEOTIDE SEQUENCE</scope>
    <source>
        <strain evidence="6">PTR5</strain>
    </source>
</reference>
<keyword evidence="3" id="KW-0238">DNA-binding</keyword>
<dbReference type="InterPro" id="IPR051054">
    <property type="entry name" value="SorC_transcr_regulators"/>
</dbReference>
<evidence type="ECO:0000313" key="6">
    <source>
        <dbReference type="EMBL" id="MBD8067336.1"/>
    </source>
</evidence>
<dbReference type="InterPro" id="IPR037171">
    <property type="entry name" value="NagB/RpiA_transferase-like"/>
</dbReference>
<evidence type="ECO:0000256" key="1">
    <source>
        <dbReference type="ARBA" id="ARBA00010466"/>
    </source>
</evidence>
<evidence type="ECO:0000256" key="3">
    <source>
        <dbReference type="ARBA" id="ARBA00023125"/>
    </source>
</evidence>
<dbReference type="PANTHER" id="PTHR34294:SF1">
    <property type="entry name" value="TRANSCRIPTIONAL REGULATOR LSRR"/>
    <property type="match status" value="1"/>
</dbReference>
<keyword evidence="2" id="KW-0805">Transcription regulation</keyword>
<dbReference type="InterPro" id="IPR036388">
    <property type="entry name" value="WH-like_DNA-bd_sf"/>
</dbReference>
<accession>A0A927IV37</accession>
<gene>
    <name evidence="6" type="ORF">IC608_17865</name>
</gene>
<name>A0A927IV37_9HYPH</name>
<feature type="domain" description="Sugar-binding" evidence="5">
    <location>
        <begin position="62"/>
        <end position="316"/>
    </location>
</feature>
<dbReference type="SUPFAM" id="SSF100950">
    <property type="entry name" value="NagB/RpiA/CoA transferase-like"/>
    <property type="match status" value="1"/>
</dbReference>
<dbReference type="InterPro" id="IPR007324">
    <property type="entry name" value="Sugar-bd_dom_put"/>
</dbReference>
<evidence type="ECO:0000313" key="7">
    <source>
        <dbReference type="Proteomes" id="UP000654108"/>
    </source>
</evidence>
<dbReference type="PANTHER" id="PTHR34294">
    <property type="entry name" value="TRANSCRIPTIONAL REGULATOR-RELATED"/>
    <property type="match status" value="1"/>
</dbReference>
<dbReference type="AlphaFoldDB" id="A0A927IV37"/>
<dbReference type="Pfam" id="PF04198">
    <property type="entry name" value="Sugar-bind"/>
    <property type="match status" value="1"/>
</dbReference>
<dbReference type="GO" id="GO:0003677">
    <property type="term" value="F:DNA binding"/>
    <property type="evidence" value="ECO:0007669"/>
    <property type="project" value="UniProtKB-KW"/>
</dbReference>
<dbReference type="Gene3D" id="3.40.50.1360">
    <property type="match status" value="1"/>
</dbReference>